<proteinExistence type="predicted"/>
<keyword evidence="3" id="KW-1185">Reference proteome</keyword>
<reference evidence="2 3" key="1">
    <citation type="submission" date="2018-12" db="EMBL/GenBank/DDBJ databases">
        <title>three novel Halomonas strain isolated from plants.</title>
        <authorList>
            <person name="Sun C."/>
        </authorList>
    </citation>
    <scope>NUCLEOTIDE SEQUENCE [LARGE SCALE GENOMIC DNA]</scope>
    <source>
        <strain evidence="2 3">DSM 19434</strain>
    </source>
</reference>
<gene>
    <name evidence="2" type="ORF">ELY33_00970</name>
</gene>
<comment type="caution">
    <text evidence="2">The sequence shown here is derived from an EMBL/GenBank/DDBJ whole genome shotgun (WGS) entry which is preliminary data.</text>
</comment>
<organism evidence="2 3">
    <name type="scientific">Vreelandella andesensis</name>
    <dbReference type="NCBI Taxonomy" id="447567"/>
    <lineage>
        <taxon>Bacteria</taxon>
        <taxon>Pseudomonadati</taxon>
        <taxon>Pseudomonadota</taxon>
        <taxon>Gammaproteobacteria</taxon>
        <taxon>Oceanospirillales</taxon>
        <taxon>Halomonadaceae</taxon>
        <taxon>Vreelandella</taxon>
    </lineage>
</organism>
<evidence type="ECO:0000313" key="3">
    <source>
        <dbReference type="Proteomes" id="UP000287336"/>
    </source>
</evidence>
<dbReference type="EMBL" id="RZHG01000002">
    <property type="protein sequence ID" value="RUR34782.1"/>
    <property type="molecule type" value="Genomic_DNA"/>
</dbReference>
<dbReference type="AlphaFoldDB" id="A0A433KYD9"/>
<evidence type="ECO:0000313" key="2">
    <source>
        <dbReference type="EMBL" id="RUR34782.1"/>
    </source>
</evidence>
<accession>A0A433KYD9</accession>
<protein>
    <recommendedName>
        <fullName evidence="4">Competence protein CoiA</fullName>
    </recommendedName>
</protein>
<evidence type="ECO:0008006" key="4">
    <source>
        <dbReference type="Google" id="ProtNLM"/>
    </source>
</evidence>
<sequence>MKHQSKNSSHIPNGLYEGKIVHISELSEEHTGRRCGCYCPVCGTRMLAKSINGKYTAHFAHEHNISECSLAAETGIHLKAKEIISENLSLLLPTLVVGASVTIGELEYSDSCYVVKQKRNFLFEEARIEEWRGSYRPDLVVMKGGRELLVEIKVTHEVDDEKRAKIKKDRISSLEINLSKIDRMSTPKDIQSAVEVIDNLSWVFHSKTGEAHEELKKNMLANANFYLEEQRQERDDRNKRNREAKAAREIERKKEKAL</sequence>
<name>A0A433KYD9_9GAMM</name>
<dbReference type="Proteomes" id="UP000287336">
    <property type="component" value="Unassembled WGS sequence"/>
</dbReference>
<evidence type="ECO:0000256" key="1">
    <source>
        <dbReference type="SAM" id="MobiDB-lite"/>
    </source>
</evidence>
<dbReference type="RefSeq" id="WP_126942584.1">
    <property type="nucleotide sequence ID" value="NZ_RZHG01000002.1"/>
</dbReference>
<dbReference type="OrthoDB" id="9134102at2"/>
<feature type="region of interest" description="Disordered" evidence="1">
    <location>
        <begin position="230"/>
        <end position="258"/>
    </location>
</feature>